<dbReference type="PANTHER" id="PTHR11552:SF208">
    <property type="entry name" value="RE36204P-RELATED"/>
    <property type="match status" value="1"/>
</dbReference>
<dbReference type="SUPFAM" id="SSF51905">
    <property type="entry name" value="FAD/NAD(P)-binding domain"/>
    <property type="match status" value="3"/>
</dbReference>
<dbReference type="GO" id="GO:0050660">
    <property type="term" value="F:flavin adenine dinucleotide binding"/>
    <property type="evidence" value="ECO:0007669"/>
    <property type="project" value="InterPro"/>
</dbReference>
<evidence type="ECO:0000313" key="3">
    <source>
        <dbReference type="EMBL" id="KAK9753157.1"/>
    </source>
</evidence>
<keyword evidence="4" id="KW-1185">Reference proteome</keyword>
<dbReference type="AlphaFoldDB" id="A0AAW1N1M6"/>
<evidence type="ECO:0000313" key="4">
    <source>
        <dbReference type="Proteomes" id="UP001458880"/>
    </source>
</evidence>
<organism evidence="3 4">
    <name type="scientific">Popillia japonica</name>
    <name type="common">Japanese beetle</name>
    <dbReference type="NCBI Taxonomy" id="7064"/>
    <lineage>
        <taxon>Eukaryota</taxon>
        <taxon>Metazoa</taxon>
        <taxon>Ecdysozoa</taxon>
        <taxon>Arthropoda</taxon>
        <taxon>Hexapoda</taxon>
        <taxon>Insecta</taxon>
        <taxon>Pterygota</taxon>
        <taxon>Neoptera</taxon>
        <taxon>Endopterygota</taxon>
        <taxon>Coleoptera</taxon>
        <taxon>Polyphaga</taxon>
        <taxon>Scarabaeiformia</taxon>
        <taxon>Scarabaeidae</taxon>
        <taxon>Rutelinae</taxon>
        <taxon>Popillia</taxon>
    </lineage>
</organism>
<name>A0AAW1N1M6_POPJA</name>
<comment type="similarity">
    <text evidence="1">Belongs to the GMC oxidoreductase family.</text>
</comment>
<dbReference type="Gene3D" id="3.30.560.10">
    <property type="entry name" value="Glucose Oxidase, domain 3"/>
    <property type="match status" value="1"/>
</dbReference>
<dbReference type="PANTHER" id="PTHR11552">
    <property type="entry name" value="GLUCOSE-METHANOL-CHOLINE GMC OXIDOREDUCTASE"/>
    <property type="match status" value="1"/>
</dbReference>
<dbReference type="InterPro" id="IPR012132">
    <property type="entry name" value="GMC_OxRdtase"/>
</dbReference>
<dbReference type="Gene3D" id="3.50.50.60">
    <property type="entry name" value="FAD/NAD(P)-binding domain"/>
    <property type="match status" value="4"/>
</dbReference>
<dbReference type="Proteomes" id="UP001458880">
    <property type="component" value="Unassembled WGS sequence"/>
</dbReference>
<accession>A0AAW1N1M6</accession>
<evidence type="ECO:0000259" key="2">
    <source>
        <dbReference type="PROSITE" id="PS00624"/>
    </source>
</evidence>
<protein>
    <submittedName>
        <fullName evidence="3">GMC oxidoreductase</fullName>
    </submittedName>
</protein>
<sequence length="1106" mass="126310">MHEFPPNFPNRRPQVLIAYGVRRKVQQFRPSVFLPPISPYIINIFRFLLLAVPPQKPTIIDEKGKEVPSVAGPYDEGGDMKLTCIVTGESSYIDKSMMKTLVVLSLCVWGVTCQIPDLNTLLANLTWNFNVEKDPYEDFVWHNRVARELDQKYDFIIVGSGPAGAVIANRLSENPNWNILLLEIGDTPTALTDIPILVNYYQFTDYNWGYLIEEQPNMCLELDQKYDFIIVGSGPAGAVIANRLSENPNWNILLLEIGDTPTALTDIPILVNYYQFTDYNWGYLIEEQPNMCLGLVDRRMAWPRGRVLGGTSVINFMIHIRGNRGDYNRWAADGNPGWSYEDVLPYFKKSEDFLVKIQDPEYHRQGGYLGVQDVDSKTKAVAAFVEAMQEFGYKYVDYNGKEQIGVSYMHATLRNGKRASAYNAFLAPIRYRRNLKIYTGARVTKILIDETTKAAYGVLFEKNRKNYLARAAKEVIISAGALSSPQLLMLSGIGPKEHLEELNIPVIQNLPVGQKLYDHLTFLGLMFTVNEINESITARYQDLFTIPTMLEYLKYRRGLLATLSGAEAGLLATLSGAEALGIVKTSASDDPDPTYPDMEFIFIGGGLHTDNGDIYRKTFRISDESYNRFWKPLEGKQAFNVLPMLYHPKSYGFLKLKSNSPYHRPKFYGNYFTDPDNHDIKTFIASIRLMQEIAKMPAFQRYNTTIWDVKVLGCDDHEFNSDEYWECALRHLSVTLHHQVSTCRMGPSTDPDAVIDHQLKVHGIKNLRVADTSIIPRPISAHTNVPSFMIGEKAADLIKETWERMRQYHSRGNRKDYDRWEESGNAGWSFQDVLPHFKKSEDFLVKIQDPEYHQQGGLAGWSFQDVLPHFKKSEDFLVKIQDPEYHQQGGLLGVQDVPYRSGSSKAFMDSMLESGYDYVDYNGRQQMGVSFVHEKEVILSAGSFSSPQLLMLSEVGPREHLEEMGISVIQDLSDVGQNLADHAILHGITFTQQYGKWNRILAVHANKRRRLRRNMESNSSHASRQHTTDVIPRKIPWISTIKIQEPLRCSIILWELLHCPYDVPLFYGNYFTDPNNDDIKVMTSAIRVIQQLIKMPAWQRYNAQLV</sequence>
<dbReference type="GO" id="GO:0016614">
    <property type="term" value="F:oxidoreductase activity, acting on CH-OH group of donors"/>
    <property type="evidence" value="ECO:0007669"/>
    <property type="project" value="InterPro"/>
</dbReference>
<dbReference type="InterPro" id="IPR036188">
    <property type="entry name" value="FAD/NAD-bd_sf"/>
</dbReference>
<dbReference type="Pfam" id="PF00732">
    <property type="entry name" value="GMC_oxred_N"/>
    <property type="match status" value="2"/>
</dbReference>
<reference evidence="3 4" key="1">
    <citation type="journal article" date="2024" name="BMC Genomics">
        <title>De novo assembly and annotation of Popillia japonica's genome with initial clues to its potential as an invasive pest.</title>
        <authorList>
            <person name="Cucini C."/>
            <person name="Boschi S."/>
            <person name="Funari R."/>
            <person name="Cardaioli E."/>
            <person name="Iannotti N."/>
            <person name="Marturano G."/>
            <person name="Paoli F."/>
            <person name="Bruttini M."/>
            <person name="Carapelli A."/>
            <person name="Frati F."/>
            <person name="Nardi F."/>
        </authorList>
    </citation>
    <scope>NUCLEOTIDE SEQUENCE [LARGE SCALE GENOMIC DNA]</scope>
    <source>
        <strain evidence="3">DMR45628</strain>
    </source>
</reference>
<dbReference type="SUPFAM" id="SSF54373">
    <property type="entry name" value="FAD-linked reductases, C-terminal domain"/>
    <property type="match status" value="1"/>
</dbReference>
<gene>
    <name evidence="3" type="ORF">QE152_g3686</name>
</gene>
<dbReference type="PROSITE" id="PS00624">
    <property type="entry name" value="GMC_OXRED_2"/>
    <property type="match status" value="1"/>
</dbReference>
<evidence type="ECO:0000256" key="1">
    <source>
        <dbReference type="ARBA" id="ARBA00010790"/>
    </source>
</evidence>
<feature type="domain" description="Glucose-methanol-choline oxidoreductase N-terminal" evidence="2">
    <location>
        <begin position="480"/>
        <end position="494"/>
    </location>
</feature>
<comment type="caution">
    <text evidence="3">The sequence shown here is derived from an EMBL/GenBank/DDBJ whole genome shotgun (WGS) entry which is preliminary data.</text>
</comment>
<dbReference type="InterPro" id="IPR007867">
    <property type="entry name" value="GMC_OxRtase_C"/>
</dbReference>
<dbReference type="InterPro" id="IPR000172">
    <property type="entry name" value="GMC_OxRdtase_N"/>
</dbReference>
<proteinExistence type="inferred from homology"/>
<dbReference type="Pfam" id="PF05199">
    <property type="entry name" value="GMC_oxred_C"/>
    <property type="match status" value="1"/>
</dbReference>
<dbReference type="EMBL" id="JASPKY010000015">
    <property type="protein sequence ID" value="KAK9753157.1"/>
    <property type="molecule type" value="Genomic_DNA"/>
</dbReference>